<dbReference type="RefSeq" id="WP_050739383.1">
    <property type="nucleotide sequence ID" value="NZ_LGYO01000011.1"/>
</dbReference>
<evidence type="ECO:0000313" key="5">
    <source>
        <dbReference type="Proteomes" id="UP000036873"/>
    </source>
</evidence>
<evidence type="ECO:0000259" key="3">
    <source>
        <dbReference type="Pfam" id="PF18998"/>
    </source>
</evidence>
<feature type="domain" description="Bacterial repeat" evidence="3">
    <location>
        <begin position="1066"/>
        <end position="1138"/>
    </location>
</feature>
<dbReference type="Pfam" id="PF18998">
    <property type="entry name" value="Flg_new_2"/>
    <property type="match status" value="24"/>
</dbReference>
<organism evidence="4 5">
    <name type="scientific">Acetobacterium bakii</name>
    <dbReference type="NCBI Taxonomy" id="52689"/>
    <lineage>
        <taxon>Bacteria</taxon>
        <taxon>Bacillati</taxon>
        <taxon>Bacillota</taxon>
        <taxon>Clostridia</taxon>
        <taxon>Eubacteriales</taxon>
        <taxon>Eubacteriaceae</taxon>
        <taxon>Acetobacterium</taxon>
    </lineage>
</organism>
<name>A0A0L6U272_9FIRM</name>
<feature type="domain" description="Bacterial repeat" evidence="3">
    <location>
        <begin position="369"/>
        <end position="439"/>
    </location>
</feature>
<feature type="domain" description="Bacterial repeat" evidence="3">
    <location>
        <begin position="2967"/>
        <end position="3034"/>
    </location>
</feature>
<dbReference type="STRING" id="52689.AKG39_05610"/>
<feature type="chain" id="PRO_5038923726" description="Bacterial repeat domain-containing protein" evidence="2">
    <location>
        <begin position="25"/>
        <end position="3271"/>
    </location>
</feature>
<dbReference type="PATRIC" id="fig|52689.4.peg.210"/>
<reference evidence="5" key="1">
    <citation type="submission" date="2015-07" db="EMBL/GenBank/DDBJ databases">
        <title>Draft genome sequence of Acetobacterium bakii DSM 8293, a potential psychrophilic chemical producer through syngas fermentation.</title>
        <authorList>
            <person name="Song Y."/>
            <person name="Hwang S."/>
            <person name="Cho B.-K."/>
        </authorList>
    </citation>
    <scope>NUCLEOTIDE SEQUENCE [LARGE SCALE GENOMIC DNA]</scope>
    <source>
        <strain evidence="5">DSM 8239</strain>
    </source>
</reference>
<feature type="domain" description="Bacterial repeat" evidence="3">
    <location>
        <begin position="2268"/>
        <end position="2336"/>
    </location>
</feature>
<feature type="domain" description="Bacterial repeat" evidence="3">
    <location>
        <begin position="2810"/>
        <end position="2878"/>
    </location>
</feature>
<feature type="domain" description="Bacterial repeat" evidence="3">
    <location>
        <begin position="2890"/>
        <end position="2956"/>
    </location>
</feature>
<evidence type="ECO:0000313" key="4">
    <source>
        <dbReference type="EMBL" id="KNZ42624.1"/>
    </source>
</evidence>
<feature type="domain" description="Bacterial repeat" evidence="3">
    <location>
        <begin position="295"/>
        <end position="363"/>
    </location>
</feature>
<feature type="signal peptide" evidence="2">
    <location>
        <begin position="1"/>
        <end position="24"/>
    </location>
</feature>
<comment type="caution">
    <text evidence="4">The sequence shown here is derived from an EMBL/GenBank/DDBJ whole genome shotgun (WGS) entry which is preliminary data.</text>
</comment>
<dbReference type="OrthoDB" id="1779649at2"/>
<feature type="domain" description="Bacterial repeat" evidence="3">
    <location>
        <begin position="841"/>
        <end position="901"/>
    </location>
</feature>
<feature type="domain" description="Bacterial repeat" evidence="3">
    <location>
        <begin position="1495"/>
        <end position="1569"/>
    </location>
</feature>
<feature type="domain" description="Bacterial repeat" evidence="3">
    <location>
        <begin position="2490"/>
        <end position="2569"/>
    </location>
</feature>
<feature type="domain" description="Bacterial repeat" evidence="3">
    <location>
        <begin position="751"/>
        <end position="822"/>
    </location>
</feature>
<sequence length="3271" mass="349248">MKFLKNLALMLSLVLVLNTILPQAAVFAQEASNNLEINGSTVNVTLTDFNPAFGTVTLSSGGQTGPGVYPKGSILTINAVANPGYEVYLVYASMGGRIFETPLPVSNQQLDADTVISVAFISDSQPVSTANVYYQGLPAQFGSMSVSGSDGQTGNGDYPMGSTLNVDVKTINGYVVTSIVAYFDKGYTQHFDNTTSASFILTGDVTIEAQVVGGYNIVVESSDPTRGTVFNETGSYSSLDSVYLCATGNPGYECTGYYFIDANNQTAYTAYTEPVYVPVTESGTYQMIFGPTICTVAAVSAGNGTVIGGGNVANGSKVTLTATPNAGYKFSQWTDENTVVVGTNPTLSITVTDNGKYTASFVPDTVEIQVSADPTGGGTVSGSGTYVSGTSVTLTATPAENYCFVQWINPQTQAVISKKSNYTFTASAATSGQYSAVFEVKMIPVQISKVASPASLQSITVMPAAGNYASGTVLPLEARWTGSAVTFLGWYANGVLLSSEINFNYTVTEPVLITAVFDTDWGSVIVFGNPFSSRTVDIDIQPIGTSLNYNGQSDNYDFVNWTNPAGAVVSSNPNLDVEVQTGLQTFIANVTPKIFTISVIETPTRGGTVQVTSDSSIPYGKNATVEATASPGYSFNSWTDGDTGQIMSTTPTYTFGPEKNTNLVAHFTQNTYALDLTADPSDGGTVVGSADNLTYGQVVNIQAIPNDEYNFNGWVDEYGNTVSTSAKYSVTIVGNMSLTATFSEIQYPISATANPSEGGTVTGSGSFVNGAAVTLNATPSPNYNFIRWTLGDSELAVSSSPQYSFTASEATQGNYTAVFELKSYSVDISLLAQASVADQVTITPQSGLYSYGTVLPLDAVVTVPNPALRFLGWYENGKELSKDQNFDYTVTQATKLSAIFVTDYGVIISYGDPLGIQPPDVIIAPMYENKTISAATNLPYNFVNWTDSDGNICTDSNGHPYTISQLPVTVGPDWVKTYVAHYAPKSFNVSVVEKTPGGTASASRISLLYGEWLTVTAVPDPGYVFVNWTDIPTGNVFSRNPNWTFLPADNVNLQANFSQIAYTVDLNADAEGGGTVAWADYPTDGPYYGDIITAVATPDPNFVFDGWVNAAGDIVTGDSSLNYTVTGNDTLTGAFHASQNTITAVANPATMGTATGGAVYNYKDQATLTATPNTGFGFINWTNSLDDTVITTPSLVLDVAEDITYTANFEILPCPVTLNFIDPSRSAYGNVEMKVSRVDANGNMDLMPDGTVPIYGDQVVLTATPNTTIPNVLFKDYLDGNTGVLITYDAVYTIAAIAEPMDIQYDFVQEYTVVVPVSAEWTDNYQRNRLPGVFPQVTQFPNAQVSGNFKDSVTLNYGTVDPNLVFDGWYTDTDTPVLVSSELSFSYQLLDTTPLIAKLHLKDIGIPVENAFTSEGSVPGVDLIGGEVSGNGYRNVGETFNISASVDADYSFENWTQGTEKLSKTTSFTYIAAGQPGIDAIPLQANYSPKSCYLTVTANPKAGGNAAPSGYYPYGTLVTVSQGNQADYKFSHFEDEKGKTLTSAVPNNKAGTINLYITGNTTVVAVYNKSNGDTATEIVKFFATIASLAAIAAGIAAAIYLGEEELLADAEIEAAEVAFELLEDIAAGITDDDPDPDPDDNNHVTITTIATPAEAGMAIGGEAYRVGEMAVLKATANPGWVFENWTCSDALKVIDDPLAESMSFFVNETEKGSIYTAHFKEEFTITTNATPEVGGTVTATHTVVSGEPATVTATANENYIFDGWYENELLVSPDEIYTLDAVLSDHILTAQFELGANVNLTCDPVSMDEFITLSGNGLNKIGEEVTVTAVLDPEQTDNYIFKGWYAALTDEVPLSTEAIYTFILEEDTTLIASYEGAVTITTNALPDDGGTVTLTQEAVIGDTVTLTATPAEGYVCDGWFEDEAQVSEDETYTFEAATDRTLTAQFELGANVTLTSDPLEMEPLVTLTGDGCRKIGEETTVTAVLDEDQTENYIFNGWYASLADDVALSTSETYTFILEEDTTLIASYKENSFTVDVTSEDVTMGTVSQTGTNPYKLSDSVTVTAVSEKGYKFAYWSNGNSVSVSQLAEYTFDVTDDETLIANFVGNSVKIQVQCDYVEGGTVTSDDVDIPETGLVTTAGESITLKAEEKKDYEFEGWYENGKKVEKKDTYTFVAEKDRTLVAAFSHKGLWLLAFPDPIEGGRVYKIHQTSETKDEFYLNAVPLTGYEFVGWYDILGIKVCDTPEYDFVGYIDHIIFGKFKPIQYNVSVDIESAQGGTVSGTGTSDYGKPVTLTATPKLGYVFNGYSDSTGSLVCADAVYTFTIREDVQLTANFSPQTYNVTATVNDPNLGSVSDAGTYPAGESVSLEASPVAGARLVGWFENGQCVSQESTYTFTATADRNLEVDFSNEAFVLTIMADPVSGGSVSGEGGYNPSSEADQASISAIPSPGYAFTAWIDAETGEQVSILSSDAITLTKDTNLTAVFTPNIYQVNVTSGDGGSATGNGSYNFGQAVTLSARADMGYAFAGWMMTDTEGNQSCISPDLDYTFNLNEDWINNSPINISATFKNTKGALIIPLAQEYLRGNIARGYHLDATVGDTTTVEAIPGYGYEFTNWTDIKGNVLSQDAVYTFIVAGDTVLMAHFKSTETVKLTVTEESILQGKAFLVGAAIAGEKEVESGQYVMVYAVAYPGNKFLHWVNQNGLKVSNARCHLFRISEDTTLTAVFEKTTHDIRANVDPERIGYVFGQKTYTYGDTAMLTAIPLKSHYILAYWSDENGRIKGAVSPVFRPVVNGTKTYTAHFIKVEHEITATAVPAQGGTAAGGGFYADGDSVTLTATANEGYQFDGWFVNEVCKSTDENWSFSVSSHLAAEAHFSLIPPVVVPYLVTAIAVPDQGGTVTGVGSFNPGDLVTLTATANDGYQFDGWFVDGVSASSDTSWTFSAASNLAAEAHFSLIPPVVVTYQVRATAVPDQGGIIIGGGSFNPGDPVTLSATTNDGYQFDGWFVNGVSASTDASWTFSAASDLAAEAHFSLNPPGINEVDRYQPILQNNSGLNVTATGDLQSILTGPDIQKDTTAYAQLILDKIELSDIGIWDQRLIENIANGQRVGLYLNIRLNMLLFNYLLNSYGVKELSELNQPLQMSIDIGNLINEGTDFRLIRIHNGVVQEIPSQLNGSILSFGSQYFSTFAVVYTPVAEIAAPPDSNTGGLGSSANETGLGSNNPSAVTIKKTASVENPKTGEPVAHDWLLSGLLLSLLLGAGIHIKKRKASK</sequence>
<feature type="domain" description="Bacterial repeat" evidence="3">
    <location>
        <begin position="1145"/>
        <end position="1210"/>
    </location>
</feature>
<feature type="domain" description="Bacterial repeat" evidence="3">
    <location>
        <begin position="1425"/>
        <end position="1469"/>
    </location>
</feature>
<feature type="domain" description="Bacterial repeat" evidence="3">
    <location>
        <begin position="1647"/>
        <end position="1721"/>
    </location>
</feature>
<evidence type="ECO:0000256" key="1">
    <source>
        <dbReference type="SAM" id="MobiDB-lite"/>
    </source>
</evidence>
<keyword evidence="5" id="KW-1185">Reference proteome</keyword>
<dbReference type="Proteomes" id="UP000036873">
    <property type="component" value="Unassembled WGS sequence"/>
</dbReference>
<feature type="domain" description="Bacterial repeat" evidence="3">
    <location>
        <begin position="2342"/>
        <end position="2409"/>
    </location>
</feature>
<feature type="domain" description="Bacterial repeat" evidence="3">
    <location>
        <begin position="992"/>
        <end position="1060"/>
    </location>
</feature>
<gene>
    <name evidence="4" type="ORF">AKG39_05610</name>
</gene>
<evidence type="ECO:0000256" key="2">
    <source>
        <dbReference type="SAM" id="SignalP"/>
    </source>
</evidence>
<keyword evidence="2" id="KW-0732">Signal</keyword>
<feature type="domain" description="Bacterial repeat" evidence="3">
    <location>
        <begin position="1726"/>
        <end position="1793"/>
    </location>
</feature>
<feature type="domain" description="Bacterial repeat" evidence="3">
    <location>
        <begin position="2415"/>
        <end position="2488"/>
    </location>
</feature>
<feature type="domain" description="Bacterial repeat" evidence="3">
    <location>
        <begin position="675"/>
        <end position="745"/>
    </location>
</feature>
<protein>
    <recommendedName>
        <fullName evidence="3">Bacterial repeat domain-containing protein</fullName>
    </recommendedName>
</protein>
<dbReference type="EMBL" id="LGYO01000011">
    <property type="protein sequence ID" value="KNZ42624.1"/>
    <property type="molecule type" value="Genomic_DNA"/>
</dbReference>
<proteinExistence type="predicted"/>
<feature type="domain" description="Bacterial repeat" evidence="3">
    <location>
        <begin position="1881"/>
        <end position="1948"/>
    </location>
</feature>
<feature type="domain" description="Bacterial repeat" evidence="3">
    <location>
        <begin position="2117"/>
        <end position="2188"/>
    </location>
</feature>
<dbReference type="InterPro" id="IPR044060">
    <property type="entry name" value="Bacterial_rp_domain"/>
</dbReference>
<feature type="domain" description="Bacterial repeat" evidence="3">
    <location>
        <begin position="601"/>
        <end position="670"/>
    </location>
</feature>
<feature type="domain" description="Bacterial repeat" evidence="3">
    <location>
        <begin position="2597"/>
        <end position="2646"/>
    </location>
</feature>
<feature type="region of interest" description="Disordered" evidence="1">
    <location>
        <begin position="3203"/>
        <end position="3222"/>
    </location>
</feature>
<accession>A0A0L6U272</accession>
<feature type="domain" description="Bacterial repeat" evidence="3">
    <location>
        <begin position="2036"/>
        <end position="2107"/>
    </location>
</feature>